<reference evidence="12" key="1">
    <citation type="submission" date="2018-11" db="EMBL/GenBank/DDBJ databases">
        <authorList>
            <person name="Zhao Y."/>
            <person name="Mu W."/>
            <person name="Zhou C."/>
        </authorList>
    </citation>
    <scope>NUCLEOTIDE SEQUENCE</scope>
</reference>
<evidence type="ECO:0000256" key="2">
    <source>
        <dbReference type="ARBA" id="ARBA00008685"/>
    </source>
</evidence>
<keyword evidence="5 9" id="KW-1133">Transmembrane helix</keyword>
<dbReference type="Pfam" id="PF00060">
    <property type="entry name" value="Lig_chan"/>
    <property type="match status" value="1"/>
</dbReference>
<evidence type="ECO:0000256" key="1">
    <source>
        <dbReference type="ARBA" id="ARBA00004651"/>
    </source>
</evidence>
<accession>A0A6B9C9J7</accession>
<name>A0A6B9C9J7_9DIPT</name>
<evidence type="ECO:0000259" key="11">
    <source>
        <dbReference type="Pfam" id="PF24576"/>
    </source>
</evidence>
<dbReference type="InterPro" id="IPR052192">
    <property type="entry name" value="Insect_Ionotropic_Sensory_Rcpt"/>
</dbReference>
<evidence type="ECO:0000256" key="6">
    <source>
        <dbReference type="ARBA" id="ARBA00023136"/>
    </source>
</evidence>
<dbReference type="Pfam" id="PF24576">
    <property type="entry name" value="IR75A_N"/>
    <property type="match status" value="1"/>
</dbReference>
<dbReference type="SUPFAM" id="SSF53850">
    <property type="entry name" value="Periplasmic binding protein-like II"/>
    <property type="match status" value="1"/>
</dbReference>
<dbReference type="GO" id="GO:0050906">
    <property type="term" value="P:detection of stimulus involved in sensory perception"/>
    <property type="evidence" value="ECO:0007669"/>
    <property type="project" value="UniProtKB-ARBA"/>
</dbReference>
<organism evidence="12">
    <name type="scientific">Bradysia odoriphaga</name>
    <dbReference type="NCBI Taxonomy" id="1564500"/>
    <lineage>
        <taxon>Eukaryota</taxon>
        <taxon>Metazoa</taxon>
        <taxon>Ecdysozoa</taxon>
        <taxon>Arthropoda</taxon>
        <taxon>Hexapoda</taxon>
        <taxon>Insecta</taxon>
        <taxon>Pterygota</taxon>
        <taxon>Neoptera</taxon>
        <taxon>Endopterygota</taxon>
        <taxon>Diptera</taxon>
        <taxon>Nematocera</taxon>
        <taxon>Sciaroidea</taxon>
        <taxon>Sciaridae</taxon>
        <taxon>Bradysia</taxon>
    </lineage>
</organism>
<evidence type="ECO:0000256" key="8">
    <source>
        <dbReference type="ARBA" id="ARBA00023180"/>
    </source>
</evidence>
<keyword evidence="6 9" id="KW-0472">Membrane</keyword>
<evidence type="ECO:0000259" key="10">
    <source>
        <dbReference type="Pfam" id="PF00060"/>
    </source>
</evidence>
<evidence type="ECO:0000256" key="7">
    <source>
        <dbReference type="ARBA" id="ARBA00023170"/>
    </source>
</evidence>
<dbReference type="EMBL" id="MK249039">
    <property type="protein sequence ID" value="QGW45453.1"/>
    <property type="molecule type" value="mRNA"/>
</dbReference>
<keyword evidence="3" id="KW-1003">Cell membrane</keyword>
<dbReference type="PANTHER" id="PTHR42643:SF33">
    <property type="entry name" value="GLUTAMATE RECEPTOR 2-LIKE PROTEIN"/>
    <property type="match status" value="1"/>
</dbReference>
<dbReference type="Gene3D" id="1.10.287.70">
    <property type="match status" value="1"/>
</dbReference>
<dbReference type="InterPro" id="IPR001320">
    <property type="entry name" value="Iontro_rcpt_C"/>
</dbReference>
<evidence type="ECO:0000256" key="3">
    <source>
        <dbReference type="ARBA" id="ARBA00022475"/>
    </source>
</evidence>
<feature type="domain" description="Ionotropic receptor 75a N-terminal" evidence="11">
    <location>
        <begin position="11"/>
        <end position="204"/>
    </location>
</feature>
<dbReference type="PANTHER" id="PTHR42643">
    <property type="entry name" value="IONOTROPIC RECEPTOR 20A-RELATED"/>
    <property type="match status" value="1"/>
</dbReference>
<comment type="subcellular location">
    <subcellularLocation>
        <location evidence="1">Cell membrane</location>
        <topology evidence="1">Multi-pass membrane protein</topology>
    </subcellularLocation>
</comment>
<keyword evidence="8" id="KW-0325">Glycoprotein</keyword>
<evidence type="ECO:0000313" key="12">
    <source>
        <dbReference type="EMBL" id="QGW45453.1"/>
    </source>
</evidence>
<feature type="transmembrane region" description="Helical" evidence="9">
    <location>
        <begin position="362"/>
        <end position="379"/>
    </location>
</feature>
<evidence type="ECO:0000256" key="4">
    <source>
        <dbReference type="ARBA" id="ARBA00022692"/>
    </source>
</evidence>
<dbReference type="Gene3D" id="3.40.190.10">
    <property type="entry name" value="Periplasmic binding protein-like II"/>
    <property type="match status" value="1"/>
</dbReference>
<keyword evidence="4 9" id="KW-0812">Transmembrane</keyword>
<feature type="domain" description="Ionotropic glutamate receptor C-terminal" evidence="10">
    <location>
        <begin position="331"/>
        <end position="587"/>
    </location>
</feature>
<feature type="transmembrane region" description="Helical" evidence="9">
    <location>
        <begin position="330"/>
        <end position="350"/>
    </location>
</feature>
<dbReference type="GO" id="GO:0005886">
    <property type="term" value="C:plasma membrane"/>
    <property type="evidence" value="ECO:0007669"/>
    <property type="project" value="UniProtKB-SubCell"/>
</dbReference>
<evidence type="ECO:0000256" key="9">
    <source>
        <dbReference type="SAM" id="Phobius"/>
    </source>
</evidence>
<proteinExistence type="evidence at transcript level"/>
<keyword evidence="7 12" id="KW-0675">Receptor</keyword>
<dbReference type="AlphaFoldDB" id="A0A6B9C9J7"/>
<evidence type="ECO:0000256" key="5">
    <source>
        <dbReference type="ARBA" id="ARBA00022989"/>
    </source>
</evidence>
<feature type="transmembrane region" description="Helical" evidence="9">
    <location>
        <begin position="391"/>
        <end position="416"/>
    </location>
</feature>
<comment type="similarity">
    <text evidence="2">Belongs to the glutamate-gated ion channel (TC 1.A.10.1) family.</text>
</comment>
<dbReference type="InterPro" id="IPR057074">
    <property type="entry name" value="IR75A_N"/>
</dbReference>
<dbReference type="GO" id="GO:0015276">
    <property type="term" value="F:ligand-gated monoatomic ion channel activity"/>
    <property type="evidence" value="ECO:0007669"/>
    <property type="project" value="InterPro"/>
</dbReference>
<protein>
    <submittedName>
        <fullName evidence="12">Ionotropic receptor 75c</fullName>
    </submittedName>
</protein>
<sequence>MVCLLATTVTSTNVNLIKDYIKYVNVKTVLFITCERTTKLLEMVTKLHSIDTYVNVWSISNESVTVASNASNFTQFFVRPKGSHAVIVDLDCEQIKFFLRQSSHEVLFHSERSWLMFSKSIGRSYGILGQENINLDADVTLVTRLNHNEYRISDVYNPSKIRGGRLNITTIGTWGRNRRLNMTTEHLRIERQRDLGGLTMLATITLPSPIPNNQTFMEHLESNEFPQINSLDRSTYKLFKLMMEMHNFKVLIHRTDHWVTVDSMGHWTGTLGMVQRGEVDFAITGARHQDDRYGQVDATANSYYIQLKFLFQHPKSVTSSNVFLSPLNEVVWIVLVLFGLFTAFSLRQSFLLENKRQCTDYTYSNSLLIVFGMLFQQGYGGSTNYMSSKVFVISVLLLSFLMFQFYSSFIISSLLIEPPKTIKTMKQLAHSKLKCYADDVPYVIDNLKHSQDESANEIYHQIMRDAGTRIVSVQNGLDLMKKHGYALNTDVSYAYPKLKAILTDKQICNLQEVSYIQSIHGYPVVPVKSPLKELIKLSLRKFHETGIMSHHWDIWIGKKPKCNKSNIELVQVDWTHFVSSLYVLATGITTSVGFLSIEVFTNWYHRTRGTKQLRCSAPVWWIKC</sequence>